<dbReference type="Proteomes" id="UP000218151">
    <property type="component" value="Unassembled WGS sequence"/>
</dbReference>
<accession>A0A2A2SCP8</accession>
<dbReference type="PANTHER" id="PTHR11662">
    <property type="entry name" value="SOLUTE CARRIER FAMILY 17"/>
    <property type="match status" value="1"/>
</dbReference>
<feature type="transmembrane region" description="Helical" evidence="5">
    <location>
        <begin position="78"/>
        <end position="97"/>
    </location>
</feature>
<organism evidence="7 8">
    <name type="scientific">Sphingomonas lenta</name>
    <dbReference type="NCBI Taxonomy" id="1141887"/>
    <lineage>
        <taxon>Bacteria</taxon>
        <taxon>Pseudomonadati</taxon>
        <taxon>Pseudomonadota</taxon>
        <taxon>Alphaproteobacteria</taxon>
        <taxon>Sphingomonadales</taxon>
        <taxon>Sphingomonadaceae</taxon>
        <taxon>Sphingomonas</taxon>
    </lineage>
</organism>
<feature type="transmembrane region" description="Helical" evidence="5">
    <location>
        <begin position="377"/>
        <end position="400"/>
    </location>
</feature>
<feature type="transmembrane region" description="Helical" evidence="5">
    <location>
        <begin position="162"/>
        <end position="182"/>
    </location>
</feature>
<dbReference type="PANTHER" id="PTHR11662:SF285">
    <property type="entry name" value="HEXURONATE TRANSPORTER"/>
    <property type="match status" value="1"/>
</dbReference>
<dbReference type="InterPro" id="IPR020846">
    <property type="entry name" value="MFS_dom"/>
</dbReference>
<dbReference type="PROSITE" id="PS50850">
    <property type="entry name" value="MFS"/>
    <property type="match status" value="1"/>
</dbReference>
<dbReference type="AlphaFoldDB" id="A0A2A2SCP8"/>
<feature type="transmembrane region" description="Helical" evidence="5">
    <location>
        <begin position="36"/>
        <end position="58"/>
    </location>
</feature>
<dbReference type="InterPro" id="IPR050382">
    <property type="entry name" value="MFS_Na/Anion_cotransporter"/>
</dbReference>
<dbReference type="EMBL" id="NSLI01000004">
    <property type="protein sequence ID" value="PAX07028.1"/>
    <property type="molecule type" value="Genomic_DNA"/>
</dbReference>
<feature type="transmembrane region" description="Helical" evidence="5">
    <location>
        <begin position="343"/>
        <end position="365"/>
    </location>
</feature>
<dbReference type="GO" id="GO:0015134">
    <property type="term" value="F:hexuronate transmembrane transporter activity"/>
    <property type="evidence" value="ECO:0007669"/>
    <property type="project" value="TreeGrafter"/>
</dbReference>
<feature type="domain" description="Major facilitator superfamily (MFS) profile" evidence="6">
    <location>
        <begin position="39"/>
        <end position="432"/>
    </location>
</feature>
<keyword evidence="4 5" id="KW-0472">Membrane</keyword>
<evidence type="ECO:0000256" key="5">
    <source>
        <dbReference type="SAM" id="Phobius"/>
    </source>
</evidence>
<evidence type="ECO:0000259" key="6">
    <source>
        <dbReference type="PROSITE" id="PS50850"/>
    </source>
</evidence>
<dbReference type="Gene3D" id="1.20.1250.20">
    <property type="entry name" value="MFS general substrate transporter like domains"/>
    <property type="match status" value="2"/>
</dbReference>
<dbReference type="SUPFAM" id="SSF103473">
    <property type="entry name" value="MFS general substrate transporter"/>
    <property type="match status" value="1"/>
</dbReference>
<evidence type="ECO:0000313" key="8">
    <source>
        <dbReference type="Proteomes" id="UP000218151"/>
    </source>
</evidence>
<dbReference type="Pfam" id="PF07690">
    <property type="entry name" value="MFS_1"/>
    <property type="match status" value="2"/>
</dbReference>
<feature type="transmembrane region" description="Helical" evidence="5">
    <location>
        <begin position="319"/>
        <end position="337"/>
    </location>
</feature>
<dbReference type="GO" id="GO:0016020">
    <property type="term" value="C:membrane"/>
    <property type="evidence" value="ECO:0007669"/>
    <property type="project" value="UniProtKB-SubCell"/>
</dbReference>
<comment type="caution">
    <text evidence="7">The sequence shown here is derived from an EMBL/GenBank/DDBJ whole genome shotgun (WGS) entry which is preliminary data.</text>
</comment>
<evidence type="ECO:0000256" key="1">
    <source>
        <dbReference type="ARBA" id="ARBA00004141"/>
    </source>
</evidence>
<protein>
    <recommendedName>
        <fullName evidence="6">Major facilitator superfamily (MFS) profile domain-containing protein</fullName>
    </recommendedName>
</protein>
<feature type="transmembrane region" description="Helical" evidence="5">
    <location>
        <begin position="282"/>
        <end position="307"/>
    </location>
</feature>
<evidence type="ECO:0000256" key="2">
    <source>
        <dbReference type="ARBA" id="ARBA00022692"/>
    </source>
</evidence>
<reference evidence="8" key="1">
    <citation type="submission" date="2017-09" db="EMBL/GenBank/DDBJ databases">
        <authorList>
            <person name="Feng G."/>
            <person name="Zhu H."/>
        </authorList>
    </citation>
    <scope>NUCLEOTIDE SEQUENCE [LARGE SCALE GENOMIC DNA]</scope>
    <source>
        <strain evidence="8">1PNM-20</strain>
    </source>
</reference>
<keyword evidence="2 5" id="KW-0812">Transmembrane</keyword>
<evidence type="ECO:0000313" key="7">
    <source>
        <dbReference type="EMBL" id="PAX07028.1"/>
    </source>
</evidence>
<comment type="subcellular location">
    <subcellularLocation>
        <location evidence="1">Membrane</location>
        <topology evidence="1">Multi-pass membrane protein</topology>
    </subcellularLocation>
</comment>
<feature type="transmembrane region" description="Helical" evidence="5">
    <location>
        <begin position="194"/>
        <end position="212"/>
    </location>
</feature>
<name>A0A2A2SCP8_9SPHN</name>
<evidence type="ECO:0000256" key="4">
    <source>
        <dbReference type="ARBA" id="ARBA00023136"/>
    </source>
</evidence>
<keyword evidence="8" id="KW-1185">Reference proteome</keyword>
<gene>
    <name evidence="7" type="ORF">CKY28_13305</name>
</gene>
<proteinExistence type="predicted"/>
<dbReference type="OrthoDB" id="9794076at2"/>
<keyword evidence="3 5" id="KW-1133">Transmembrane helix</keyword>
<dbReference type="InterPro" id="IPR011701">
    <property type="entry name" value="MFS"/>
</dbReference>
<feature type="transmembrane region" description="Helical" evidence="5">
    <location>
        <begin position="406"/>
        <end position="424"/>
    </location>
</feature>
<sequence>MQRRVEKLAFRGEPVTLRAMTGGDPRTATSVSPARAWILFALLCVAGIFNAMDRPVIAILKPDMSADLGWNDARFGELAAMTQFAAALSFLFTGWMIDKLGVRRSVIVGVTAWSFAALAHGWARTSGQVVAARLGLGATEAVQTPLTIKTVATLFQPERRSFAVGLGTAIASTGTILLPFGVPVMAAAFGWRGALVFAGAGGLLTLIAWLVAARGVRFDDGAELAQADYSDDGAPYGPILSERRTWAIVIAKALSDSTWWLLNFWLPDFYRREFGLSTAELAIPLAIAFAGSGGGAFLAGWISTRLIERGWVVDRVRRTVMLASACLVAPVPFVLLLDSFWPVAIAMGLVLAGHQGFSLSLFSIITDVVPRAKVGRVTAFGAFCGNLGGMAIVWVTGVVLTAGGGYFPLFVFAAASYFLAYGWLRLLMPRVRPVEAPAADGPLPTQSMSSG</sequence>
<evidence type="ECO:0000256" key="3">
    <source>
        <dbReference type="ARBA" id="ARBA00022989"/>
    </source>
</evidence>
<dbReference type="InterPro" id="IPR036259">
    <property type="entry name" value="MFS_trans_sf"/>
</dbReference>